<feature type="transmembrane region" description="Helical" evidence="5">
    <location>
        <begin position="322"/>
        <end position="343"/>
    </location>
</feature>
<dbReference type="InterPro" id="IPR001789">
    <property type="entry name" value="Sig_transdc_resp-reg_receiver"/>
</dbReference>
<keyword evidence="1" id="KW-0238">DNA-binding</keyword>
<feature type="transmembrane region" description="Helical" evidence="5">
    <location>
        <begin position="349"/>
        <end position="368"/>
    </location>
</feature>
<dbReference type="InterPro" id="IPR039420">
    <property type="entry name" value="WalR-like"/>
</dbReference>
<keyword evidence="5" id="KW-1133">Transmembrane helix</keyword>
<dbReference type="Pfam" id="PF10101">
    <property type="entry name" value="DUF2339"/>
    <property type="match status" value="1"/>
</dbReference>
<name>A0AA41WIW7_9BACT</name>
<feature type="transmembrane region" description="Helical" evidence="5">
    <location>
        <begin position="585"/>
        <end position="601"/>
    </location>
</feature>
<dbReference type="GO" id="GO:0003677">
    <property type="term" value="F:DNA binding"/>
    <property type="evidence" value="ECO:0007669"/>
    <property type="project" value="UniProtKB-KW"/>
</dbReference>
<feature type="transmembrane region" description="Helical" evidence="5">
    <location>
        <begin position="473"/>
        <end position="495"/>
    </location>
</feature>
<feature type="compositionally biased region" description="Pro residues" evidence="4">
    <location>
        <begin position="162"/>
        <end position="174"/>
    </location>
</feature>
<feature type="transmembrane region" description="Helical" evidence="5">
    <location>
        <begin position="293"/>
        <end position="315"/>
    </location>
</feature>
<dbReference type="CDD" id="cd17535">
    <property type="entry name" value="REC_NarL-like"/>
    <property type="match status" value="1"/>
</dbReference>
<dbReference type="Pfam" id="PF00072">
    <property type="entry name" value="Response_reg"/>
    <property type="match status" value="1"/>
</dbReference>
<dbReference type="Gene3D" id="3.40.50.2300">
    <property type="match status" value="1"/>
</dbReference>
<feature type="region of interest" description="Disordered" evidence="4">
    <location>
        <begin position="158"/>
        <end position="192"/>
    </location>
</feature>
<feature type="compositionally biased region" description="Low complexity" evidence="4">
    <location>
        <begin position="224"/>
        <end position="234"/>
    </location>
</feature>
<protein>
    <submittedName>
        <fullName evidence="7">Response regulator transcription factor</fullName>
    </submittedName>
</protein>
<dbReference type="InterPro" id="IPR019286">
    <property type="entry name" value="DUF2339_TM"/>
</dbReference>
<organism evidence="7 8">
    <name type="scientific">Thermalbibacter longus</name>
    <dbReference type="NCBI Taxonomy" id="2951981"/>
    <lineage>
        <taxon>Bacteria</taxon>
        <taxon>Pseudomonadati</taxon>
        <taxon>Thermomicrobiota</taxon>
        <taxon>Thermomicrobia</taxon>
        <taxon>Thermomicrobiales</taxon>
        <taxon>Thermomicrobiaceae</taxon>
        <taxon>Thermalbibacter</taxon>
    </lineage>
</organism>
<evidence type="ECO:0000256" key="1">
    <source>
        <dbReference type="ARBA" id="ARBA00023125"/>
    </source>
</evidence>
<accession>A0AA41WIW7</accession>
<feature type="transmembrane region" description="Helical" evidence="5">
    <location>
        <begin position="531"/>
        <end position="552"/>
    </location>
</feature>
<dbReference type="PANTHER" id="PTHR43214:SF43">
    <property type="entry name" value="TWO-COMPONENT RESPONSE REGULATOR"/>
    <property type="match status" value="1"/>
</dbReference>
<feature type="transmembrane region" description="Helical" evidence="5">
    <location>
        <begin position="380"/>
        <end position="399"/>
    </location>
</feature>
<evidence type="ECO:0000256" key="4">
    <source>
        <dbReference type="SAM" id="MobiDB-lite"/>
    </source>
</evidence>
<dbReference type="SMART" id="SM00448">
    <property type="entry name" value="REC"/>
    <property type="match status" value="1"/>
</dbReference>
<feature type="transmembrane region" description="Helical" evidence="5">
    <location>
        <begin position="730"/>
        <end position="750"/>
    </location>
</feature>
<dbReference type="SUPFAM" id="SSF52172">
    <property type="entry name" value="CheY-like"/>
    <property type="match status" value="1"/>
</dbReference>
<keyword evidence="8" id="KW-1185">Reference proteome</keyword>
<feature type="transmembrane region" description="Helical" evidence="5">
    <location>
        <begin position="649"/>
        <end position="666"/>
    </location>
</feature>
<keyword evidence="2" id="KW-0597">Phosphoprotein</keyword>
<gene>
    <name evidence="7" type="ORF">NET02_13695</name>
</gene>
<feature type="transmembrane region" description="Helical" evidence="5">
    <location>
        <begin position="449"/>
        <end position="467"/>
    </location>
</feature>
<comment type="caution">
    <text evidence="7">The sequence shown here is derived from an EMBL/GenBank/DDBJ whole genome shotgun (WGS) entry which is preliminary data.</text>
</comment>
<feature type="transmembrane region" description="Helical" evidence="5">
    <location>
        <begin position="561"/>
        <end position="579"/>
    </location>
</feature>
<dbReference type="RefSeq" id="WP_284057989.1">
    <property type="nucleotide sequence ID" value="NZ_JAMSLR010000012.1"/>
</dbReference>
<evidence type="ECO:0000259" key="6">
    <source>
        <dbReference type="PROSITE" id="PS50110"/>
    </source>
</evidence>
<dbReference type="InterPro" id="IPR058245">
    <property type="entry name" value="NreC/VraR/RcsB-like_REC"/>
</dbReference>
<feature type="transmembrane region" description="Helical" evidence="5">
    <location>
        <begin position="770"/>
        <end position="787"/>
    </location>
</feature>
<dbReference type="PANTHER" id="PTHR43214">
    <property type="entry name" value="TWO-COMPONENT RESPONSE REGULATOR"/>
    <property type="match status" value="1"/>
</dbReference>
<keyword evidence="5" id="KW-0812">Transmembrane</keyword>
<dbReference type="AlphaFoldDB" id="A0AA41WIW7"/>
<dbReference type="PROSITE" id="PS50110">
    <property type="entry name" value="RESPONSE_REGULATORY"/>
    <property type="match status" value="1"/>
</dbReference>
<dbReference type="Proteomes" id="UP001165306">
    <property type="component" value="Unassembled WGS sequence"/>
</dbReference>
<evidence type="ECO:0000256" key="3">
    <source>
        <dbReference type="SAM" id="Coils"/>
    </source>
</evidence>
<feature type="transmembrane region" description="Helical" evidence="5">
    <location>
        <begin position="819"/>
        <end position="836"/>
    </location>
</feature>
<keyword evidence="3" id="KW-0175">Coiled coil</keyword>
<keyword evidence="5" id="KW-0472">Membrane</keyword>
<dbReference type="GO" id="GO:0000160">
    <property type="term" value="P:phosphorelay signal transduction system"/>
    <property type="evidence" value="ECO:0007669"/>
    <property type="project" value="InterPro"/>
</dbReference>
<reference evidence="7" key="1">
    <citation type="submission" date="2022-06" db="EMBL/GenBank/DDBJ databases">
        <title>CFH 74404 Thermomicrobiaceae sp.</title>
        <authorList>
            <person name="Ming H."/>
            <person name="Li W.-J."/>
            <person name="Zhao Z."/>
        </authorList>
    </citation>
    <scope>NUCLEOTIDE SEQUENCE</scope>
    <source>
        <strain evidence="7">CFH 74404</strain>
    </source>
</reference>
<feature type="coiled-coil region" evidence="3">
    <location>
        <begin position="194"/>
        <end position="221"/>
    </location>
</feature>
<feature type="modified residue" description="4-aspartylphosphate" evidence="2">
    <location>
        <position position="70"/>
    </location>
</feature>
<feature type="transmembrane region" description="Helical" evidence="5">
    <location>
        <begin position="671"/>
        <end position="687"/>
    </location>
</feature>
<proteinExistence type="predicted"/>
<evidence type="ECO:0000313" key="7">
    <source>
        <dbReference type="EMBL" id="MCM8750201.1"/>
    </source>
</evidence>
<feature type="transmembrane region" description="Helical" evidence="5">
    <location>
        <begin position="794"/>
        <end position="813"/>
    </location>
</feature>
<feature type="transmembrane region" description="Helical" evidence="5">
    <location>
        <begin position="693"/>
        <end position="710"/>
    </location>
</feature>
<feature type="transmembrane region" description="Helical" evidence="5">
    <location>
        <begin position="608"/>
        <end position="629"/>
    </location>
</feature>
<feature type="region of interest" description="Disordered" evidence="4">
    <location>
        <begin position="224"/>
        <end position="263"/>
    </location>
</feature>
<feature type="transmembrane region" description="Helical" evidence="5">
    <location>
        <begin position="507"/>
        <end position="525"/>
    </location>
</feature>
<feature type="compositionally biased region" description="Pro residues" evidence="4">
    <location>
        <begin position="235"/>
        <end position="249"/>
    </location>
</feature>
<evidence type="ECO:0000313" key="8">
    <source>
        <dbReference type="Proteomes" id="UP001165306"/>
    </source>
</evidence>
<feature type="domain" description="Response regulatory" evidence="6">
    <location>
        <begin position="19"/>
        <end position="135"/>
    </location>
</feature>
<evidence type="ECO:0000256" key="5">
    <source>
        <dbReference type="SAM" id="Phobius"/>
    </source>
</evidence>
<feature type="transmembrane region" description="Helical" evidence="5">
    <location>
        <begin position="405"/>
        <end position="437"/>
    </location>
</feature>
<sequence length="840" mass="88041">MLPGGDGAEAARDSDQRIRVLIVDDHDLFREGLRQLIETDDAIEVVGEAATGEEAIERVRDLHPDVVLMDISMPGLDGIRATEHIVRHFPNTHVVMLTMYQNDEYRHHAARAGARGYLVKSIRPEDLFQAIRLAAENGAKDEPAPPVTLVDENHQVTALDLEPPPPPLSPPLPPEPEHPPEPAAGQPVEPDLPRLTDQERLALLEERLRLLETQLQQLLTSGATAAPPAEQVTTPPAPAPAPPPPPPEPGEAEEPRSEEPEPWQEVITWEEPPTWEATEAEHSATAKPAAGRAFVRVGAVALALGAVALVALALIQGWVGPVAQLIVGLAASALLLAGSLRLLERQGWLLGQIVLAAGLLTGGLWLLAGVRLYELIPTEAGLAATLILATTAGMIAVRAGSQAGAALALVLALGMPALLGLSFTPATAAFLAGTLILATAVTLRQGWPWLPVLVFVLLAPQLGRWVAQGISLWLGLLALAGLWASIALAATAGALQRTSRRPARWPALLLLASTAFLIWAGLSLLDGTAARYQGLFLLATALATGLLGGYILSTRDDRHPLGLAGLAAALAALALLFPLRLDGPLVAIGWATLVPILAWVYDERRHGYAGLAALALGALAFGHLVAVEYPPEQLMAGLERDTPFTGPESGAFAAMLGALAVAGCFVRSLPVRSCLATAGLLLAIYVLPFETSGLALTAGWALVFVLAVALERRTKLGATGWQGRLGVPPFASPLYLPILAAGSLALLHALSSPLSPDRLGLFLFPSAPPTGEPALAAGILIAAALAAGRLSGSVRVRQLAITAAILITAYLLPSELPDAPLVLSWVALAVALFCVLRRCS</sequence>
<dbReference type="InterPro" id="IPR011006">
    <property type="entry name" value="CheY-like_superfamily"/>
</dbReference>
<dbReference type="EMBL" id="JAMSLR010000012">
    <property type="protein sequence ID" value="MCM8750201.1"/>
    <property type="molecule type" value="Genomic_DNA"/>
</dbReference>
<evidence type="ECO:0000256" key="2">
    <source>
        <dbReference type="PROSITE-ProRule" id="PRU00169"/>
    </source>
</evidence>